<evidence type="ECO:0000313" key="3">
    <source>
        <dbReference type="Proteomes" id="UP000522313"/>
    </source>
</evidence>
<evidence type="ECO:0000313" key="2">
    <source>
        <dbReference type="EMBL" id="MBB6503779.1"/>
    </source>
</evidence>
<dbReference type="Proteomes" id="UP000522313">
    <property type="component" value="Unassembled WGS sequence"/>
</dbReference>
<evidence type="ECO:0000256" key="1">
    <source>
        <dbReference type="SAM" id="MobiDB-lite"/>
    </source>
</evidence>
<reference evidence="2 3" key="1">
    <citation type="submission" date="2020-08" db="EMBL/GenBank/DDBJ databases">
        <title>The Agave Microbiome: Exploring the role of microbial communities in plant adaptations to desert environments.</title>
        <authorList>
            <person name="Partida-Martinez L.P."/>
        </authorList>
    </citation>
    <scope>NUCLEOTIDE SEQUENCE [LARGE SCALE GENOMIC DNA]</scope>
    <source>
        <strain evidence="2 3">AS3.13</strain>
    </source>
</reference>
<dbReference type="AlphaFoldDB" id="A0A7X0MM05"/>
<feature type="compositionally biased region" description="Low complexity" evidence="1">
    <location>
        <begin position="1"/>
        <end position="16"/>
    </location>
</feature>
<dbReference type="EMBL" id="JACHBT010000003">
    <property type="protein sequence ID" value="MBB6503779.1"/>
    <property type="molecule type" value="Genomic_DNA"/>
</dbReference>
<name>A0A7X0MM05_9SPHN</name>
<reference evidence="2 3" key="2">
    <citation type="submission" date="2020-08" db="EMBL/GenBank/DDBJ databases">
        <authorList>
            <person name="Partida-Martinez L."/>
            <person name="Huntemann M."/>
            <person name="Clum A."/>
            <person name="Wang J."/>
            <person name="Palaniappan K."/>
            <person name="Ritter S."/>
            <person name="Chen I.-M."/>
            <person name="Stamatis D."/>
            <person name="Reddy T."/>
            <person name="O'Malley R."/>
            <person name="Daum C."/>
            <person name="Shapiro N."/>
            <person name="Ivanova N."/>
            <person name="Kyrpides N."/>
            <person name="Woyke T."/>
        </authorList>
    </citation>
    <scope>NUCLEOTIDE SEQUENCE [LARGE SCALE GENOMIC DNA]</scope>
    <source>
        <strain evidence="2 3">AS3.13</strain>
    </source>
</reference>
<sequence>MSGRGAAGRFAPGFSSDRGRGRQPASASVSMPERVADLIMEIANMPVKIREPGRQRRRTVSLFEMMVLRLATGQTSRRRSVLPFIKLVISAASTQPLPARPVPAEPFGLVDLELLAARKHLDYALQHGSDPDVEDAIAHHLMLLRKVARRQSAW</sequence>
<proteinExistence type="predicted"/>
<gene>
    <name evidence="2" type="ORF">F4693_000734</name>
</gene>
<dbReference type="RefSeq" id="WP_221434745.1">
    <property type="nucleotide sequence ID" value="NZ_JACHBT010000003.1"/>
</dbReference>
<protein>
    <submittedName>
        <fullName evidence="2">Uncharacterized protein</fullName>
    </submittedName>
</protein>
<comment type="caution">
    <text evidence="2">The sequence shown here is derived from an EMBL/GenBank/DDBJ whole genome shotgun (WGS) entry which is preliminary data.</text>
</comment>
<organism evidence="2 3">
    <name type="scientific">Sphingomonas endophytica</name>
    <dbReference type="NCBI Taxonomy" id="869719"/>
    <lineage>
        <taxon>Bacteria</taxon>
        <taxon>Pseudomonadati</taxon>
        <taxon>Pseudomonadota</taxon>
        <taxon>Alphaproteobacteria</taxon>
        <taxon>Sphingomonadales</taxon>
        <taxon>Sphingomonadaceae</taxon>
        <taxon>Sphingomonas</taxon>
    </lineage>
</organism>
<accession>A0A7X0MM05</accession>
<feature type="region of interest" description="Disordered" evidence="1">
    <location>
        <begin position="1"/>
        <end position="30"/>
    </location>
</feature>